<dbReference type="Gene3D" id="1.25.40.10">
    <property type="entry name" value="Tetratricopeptide repeat domain"/>
    <property type="match status" value="1"/>
</dbReference>
<organism evidence="4">
    <name type="scientific">uncultured Solirubrobacteraceae bacterium</name>
    <dbReference type="NCBI Taxonomy" id="1162706"/>
    <lineage>
        <taxon>Bacteria</taxon>
        <taxon>Bacillati</taxon>
        <taxon>Actinomycetota</taxon>
        <taxon>Thermoleophilia</taxon>
        <taxon>Solirubrobacterales</taxon>
        <taxon>Solirubrobacteraceae</taxon>
        <taxon>environmental samples</taxon>
    </lineage>
</organism>
<feature type="transmembrane region" description="Helical" evidence="3">
    <location>
        <begin position="25"/>
        <end position="45"/>
    </location>
</feature>
<feature type="region of interest" description="Disordered" evidence="2">
    <location>
        <begin position="1"/>
        <end position="20"/>
    </location>
</feature>
<feature type="non-terminal residue" evidence="4">
    <location>
        <position position="1"/>
    </location>
</feature>
<name>A0A6J4U2B8_9ACTN</name>
<evidence type="ECO:0000256" key="3">
    <source>
        <dbReference type="SAM" id="Phobius"/>
    </source>
</evidence>
<feature type="region of interest" description="Disordered" evidence="2">
    <location>
        <begin position="47"/>
        <end position="127"/>
    </location>
</feature>
<dbReference type="Pfam" id="PF13181">
    <property type="entry name" value="TPR_8"/>
    <property type="match status" value="1"/>
</dbReference>
<protein>
    <submittedName>
        <fullName evidence="4">Uncharacterized protein</fullName>
    </submittedName>
</protein>
<feature type="repeat" description="TPR" evidence="1">
    <location>
        <begin position="161"/>
        <end position="194"/>
    </location>
</feature>
<evidence type="ECO:0000256" key="2">
    <source>
        <dbReference type="SAM" id="MobiDB-lite"/>
    </source>
</evidence>
<dbReference type="SUPFAM" id="SSF48452">
    <property type="entry name" value="TPR-like"/>
    <property type="match status" value="1"/>
</dbReference>
<dbReference type="InterPro" id="IPR019734">
    <property type="entry name" value="TPR_rpt"/>
</dbReference>
<proteinExistence type="predicted"/>
<dbReference type="InterPro" id="IPR011990">
    <property type="entry name" value="TPR-like_helical_dom_sf"/>
</dbReference>
<dbReference type="AlphaFoldDB" id="A0A6J4U2B8"/>
<accession>A0A6J4U2B8</accession>
<keyword evidence="1" id="KW-0802">TPR repeat</keyword>
<evidence type="ECO:0000313" key="4">
    <source>
        <dbReference type="EMBL" id="CAA9536890.1"/>
    </source>
</evidence>
<feature type="compositionally biased region" description="Basic and acidic residues" evidence="2">
    <location>
        <begin position="63"/>
        <end position="74"/>
    </location>
</feature>
<dbReference type="EMBL" id="CADCVT010000478">
    <property type="protein sequence ID" value="CAA9536890.1"/>
    <property type="molecule type" value="Genomic_DNA"/>
</dbReference>
<dbReference type="PROSITE" id="PS50005">
    <property type="entry name" value="TPR"/>
    <property type="match status" value="1"/>
</dbReference>
<keyword evidence="3" id="KW-0472">Membrane</keyword>
<sequence>VGAPPTATSADLGYARQSPGNRRGVMALAALAALAVAAALVALIASGGGDGETTASNTGTNDEPARTQTEKKNQDTQAAAPAQAEEPKAAEPEPPAATQAPDNEPEDGPGPSTTGESPRALNDKGYALLQGGDAAAAVAPLEAAVNGYEEQGDAADPTNYGYALYNLGMAYLGSGRPADAIPMFERRLQVNPSDRPGVVRGSIEEAKAQLGQGGGDGGGKKPKKDKG</sequence>
<keyword evidence="3" id="KW-1133">Transmembrane helix</keyword>
<evidence type="ECO:0000256" key="1">
    <source>
        <dbReference type="PROSITE-ProRule" id="PRU00339"/>
    </source>
</evidence>
<dbReference type="SMART" id="SM00028">
    <property type="entry name" value="TPR"/>
    <property type="match status" value="1"/>
</dbReference>
<gene>
    <name evidence="4" type="ORF">AVDCRST_MAG85-4217</name>
</gene>
<keyword evidence="3" id="KW-0812">Transmembrane</keyword>
<feature type="region of interest" description="Disordered" evidence="2">
    <location>
        <begin position="206"/>
        <end position="227"/>
    </location>
</feature>
<reference evidence="4" key="1">
    <citation type="submission" date="2020-02" db="EMBL/GenBank/DDBJ databases">
        <authorList>
            <person name="Meier V. D."/>
        </authorList>
    </citation>
    <scope>NUCLEOTIDE SEQUENCE</scope>
    <source>
        <strain evidence="4">AVDCRST_MAG85</strain>
    </source>
</reference>